<feature type="region of interest" description="Disordered" evidence="2">
    <location>
        <begin position="280"/>
        <end position="302"/>
    </location>
</feature>
<reference evidence="4 5" key="1">
    <citation type="submission" date="2018-05" db="EMBL/GenBank/DDBJ databases">
        <authorList>
            <person name="Thind KAUR A."/>
        </authorList>
    </citation>
    <scope>NUCLEOTIDE SEQUENCE [LARGE SCALE GENOMIC DNA]</scope>
</reference>
<accession>A0A7H4LGH3</accession>
<gene>
    <name evidence="4" type="ORF">CAMPLR22A2D_LOCUS2321</name>
</gene>
<name>A0A7H4LGH3_WHEAT</name>
<organism evidence="4 5">
    <name type="scientific">Triticum aestivum</name>
    <name type="common">Wheat</name>
    <dbReference type="NCBI Taxonomy" id="4565"/>
    <lineage>
        <taxon>Eukaryota</taxon>
        <taxon>Viridiplantae</taxon>
        <taxon>Streptophyta</taxon>
        <taxon>Embryophyta</taxon>
        <taxon>Tracheophyta</taxon>
        <taxon>Spermatophyta</taxon>
        <taxon>Magnoliopsida</taxon>
        <taxon>Liliopsida</taxon>
        <taxon>Poales</taxon>
        <taxon>Poaceae</taxon>
        <taxon>BOP clade</taxon>
        <taxon>Pooideae</taxon>
        <taxon>Triticodae</taxon>
        <taxon>Triticeae</taxon>
        <taxon>Triticinae</taxon>
        <taxon>Triticum</taxon>
    </lineage>
</organism>
<dbReference type="PANTHER" id="PTHR33026">
    <property type="entry name" value="OS06G0360600 PROTEIN"/>
    <property type="match status" value="1"/>
</dbReference>
<evidence type="ECO:0000313" key="4">
    <source>
        <dbReference type="EMBL" id="SPT17711.1"/>
    </source>
</evidence>
<feature type="region of interest" description="Disordered" evidence="2">
    <location>
        <begin position="621"/>
        <end position="651"/>
    </location>
</feature>
<protein>
    <recommendedName>
        <fullName evidence="3">Transposase (putative) gypsy type domain-containing protein</fullName>
    </recommendedName>
</protein>
<evidence type="ECO:0000256" key="2">
    <source>
        <dbReference type="SAM" id="MobiDB-lite"/>
    </source>
</evidence>
<dbReference type="AlphaFoldDB" id="A0A7H4LGH3"/>
<dbReference type="EMBL" id="LS480641">
    <property type="protein sequence ID" value="SPT17711.1"/>
    <property type="molecule type" value="Genomic_DNA"/>
</dbReference>
<dbReference type="PANTHER" id="PTHR33026:SF7">
    <property type="entry name" value="OS03G0100275 PROTEIN"/>
    <property type="match status" value="1"/>
</dbReference>
<dbReference type="InterPro" id="IPR007321">
    <property type="entry name" value="Transposase_28"/>
</dbReference>
<sequence length="651" mass="72993">MATDLMLPVLNRHWVVPLYTDHMNRGFAPPGSKNFRDGLHFFDLRPQDIGPNSVSNICNFQVFCEVYLGEEPSLLLFRELFYLNRQNECAHGPSLELGGISIQRHRDCLFPYAEPLSHPKDWNQTWFYCQDTSPANENPLPGFRALRLESTHPLPDKLSPAERQRLAPTINKIKAVLGNGLNGIDLVRVWIAWRVIPLSRRPGLMCDYTDQKNDPLRHSPDDLPEDVVDDMTKSLLNENLADCGKVGLSPFCKAYPAPAADDKFWKVKYDHEAAKKARKAKKAARKATARKKGNKPSASDMFLLDDTSESEEDTGASHAVIEEVTIISSDSEPLPRQKVRRVTRKAAIKQFESEISDLKNRLKNQESETQKANSKFEFSVSAQEKLKKKFEVERKAWADEKTALLNRAEQAEATLAETTAELSGLKRHVSQMVSAIFGPKSSNLNQSMLTKLKAVYTLVEQLYTGSQRALAVVALSNEVPTHLADVLRRLAVLPQRFQELRRASARAVAIAALSRAKAWLPELDPADITLGYTSLKEDGTPFDQKDFSACVKDIRPMVTLIGNDTDLTKYQPGYDAENQRIPTARYEAISLIPPTRKHTFAPDVDPAGLIDDEAEFEALSGIDWKSSTFQDRETDGGAERDEPEASAQQHL</sequence>
<evidence type="ECO:0000259" key="3">
    <source>
        <dbReference type="Pfam" id="PF04195"/>
    </source>
</evidence>
<feature type="coiled-coil region" evidence="1">
    <location>
        <begin position="348"/>
        <end position="428"/>
    </location>
</feature>
<evidence type="ECO:0000313" key="5">
    <source>
        <dbReference type="Proteomes" id="UP000280104"/>
    </source>
</evidence>
<dbReference type="Proteomes" id="UP000280104">
    <property type="component" value="Chromosome II"/>
</dbReference>
<evidence type="ECO:0000256" key="1">
    <source>
        <dbReference type="SAM" id="Coils"/>
    </source>
</evidence>
<proteinExistence type="predicted"/>
<feature type="domain" description="Transposase (putative) gypsy type" evidence="3">
    <location>
        <begin position="19"/>
        <end position="84"/>
    </location>
</feature>
<keyword evidence="1" id="KW-0175">Coiled coil</keyword>
<feature type="compositionally biased region" description="Basic and acidic residues" evidence="2">
    <location>
        <begin position="630"/>
        <end position="640"/>
    </location>
</feature>
<feature type="compositionally biased region" description="Basic residues" evidence="2">
    <location>
        <begin position="280"/>
        <end position="294"/>
    </location>
</feature>
<dbReference type="Pfam" id="PF04195">
    <property type="entry name" value="Transposase_28"/>
    <property type="match status" value="1"/>
</dbReference>